<comment type="similarity">
    <text evidence="2">Belongs to the G-protein coupled receptor 3 family.</text>
</comment>
<feature type="compositionally biased region" description="Low complexity" evidence="11">
    <location>
        <begin position="377"/>
        <end position="391"/>
    </location>
</feature>
<evidence type="ECO:0000256" key="2">
    <source>
        <dbReference type="ARBA" id="ARBA00007242"/>
    </source>
</evidence>
<dbReference type="eggNOG" id="KOG4418">
    <property type="taxonomic scope" value="Eukaryota"/>
</dbReference>
<evidence type="ECO:0000256" key="9">
    <source>
        <dbReference type="ARBA" id="ARBA00023180"/>
    </source>
</evidence>
<dbReference type="EMBL" id="AMQM01000631">
    <property type="status" value="NOT_ANNOTATED_CDS"/>
    <property type="molecule type" value="Genomic_DNA"/>
</dbReference>
<evidence type="ECO:0000256" key="6">
    <source>
        <dbReference type="ARBA" id="ARBA00023040"/>
    </source>
</evidence>
<dbReference type="KEGG" id="hro:HELRODRAFT_94059"/>
<evidence type="ECO:0000256" key="1">
    <source>
        <dbReference type="ARBA" id="ARBA00004651"/>
    </source>
</evidence>
<evidence type="ECO:0000256" key="12">
    <source>
        <dbReference type="SAM" id="Phobius"/>
    </source>
</evidence>
<dbReference type="AlphaFoldDB" id="T1G8Y7"/>
<dbReference type="CTD" id="20217534"/>
<keyword evidence="3" id="KW-1003">Cell membrane</keyword>
<reference evidence="14 16" key="2">
    <citation type="journal article" date="2013" name="Nature">
        <title>Insights into bilaterian evolution from three spiralian genomes.</title>
        <authorList>
            <person name="Simakov O."/>
            <person name="Marletaz F."/>
            <person name="Cho S.J."/>
            <person name="Edsinger-Gonzales E."/>
            <person name="Havlak P."/>
            <person name="Hellsten U."/>
            <person name="Kuo D.H."/>
            <person name="Larsson T."/>
            <person name="Lv J."/>
            <person name="Arendt D."/>
            <person name="Savage R."/>
            <person name="Osoegawa K."/>
            <person name="de Jong P."/>
            <person name="Grimwood J."/>
            <person name="Chapman J.A."/>
            <person name="Shapiro H."/>
            <person name="Aerts A."/>
            <person name="Otillar R.P."/>
            <person name="Terry A.Y."/>
            <person name="Boore J.L."/>
            <person name="Grigoriev I.V."/>
            <person name="Lindberg D.R."/>
            <person name="Seaver E.C."/>
            <person name="Weisblat D.A."/>
            <person name="Putnam N.H."/>
            <person name="Rokhsar D.S."/>
        </authorList>
    </citation>
    <scope>NUCLEOTIDE SEQUENCE</scope>
</reference>
<accession>T1G8Y7</accession>
<evidence type="ECO:0000313" key="14">
    <source>
        <dbReference type="EMBL" id="ESO06421.1"/>
    </source>
</evidence>
<feature type="compositionally biased region" description="Basic residues" evidence="11">
    <location>
        <begin position="350"/>
        <end position="361"/>
    </location>
</feature>
<feature type="domain" description="G-protein coupled receptors family 3 profile" evidence="13">
    <location>
        <begin position="1"/>
        <end position="229"/>
    </location>
</feature>
<dbReference type="InterPro" id="IPR017978">
    <property type="entry name" value="GPCR_3_C"/>
</dbReference>
<dbReference type="GO" id="GO:0004930">
    <property type="term" value="F:G protein-coupled receptor activity"/>
    <property type="evidence" value="ECO:0007669"/>
    <property type="project" value="UniProtKB-KW"/>
</dbReference>
<keyword evidence="10" id="KW-0807">Transducer</keyword>
<evidence type="ECO:0000259" key="13">
    <source>
        <dbReference type="PROSITE" id="PS50259"/>
    </source>
</evidence>
<organism evidence="15 16">
    <name type="scientific">Helobdella robusta</name>
    <name type="common">Californian leech</name>
    <dbReference type="NCBI Taxonomy" id="6412"/>
    <lineage>
        <taxon>Eukaryota</taxon>
        <taxon>Metazoa</taxon>
        <taxon>Spiralia</taxon>
        <taxon>Lophotrochozoa</taxon>
        <taxon>Annelida</taxon>
        <taxon>Clitellata</taxon>
        <taxon>Hirudinea</taxon>
        <taxon>Rhynchobdellida</taxon>
        <taxon>Glossiphoniidae</taxon>
        <taxon>Helobdella</taxon>
    </lineage>
</organism>
<name>T1G8Y7_HELRO</name>
<feature type="transmembrane region" description="Helical" evidence="12">
    <location>
        <begin position="6"/>
        <end position="24"/>
    </location>
</feature>
<feature type="transmembrane region" description="Helical" evidence="12">
    <location>
        <begin position="68"/>
        <end position="88"/>
    </location>
</feature>
<gene>
    <name evidence="15" type="primary">20217534</name>
    <name evidence="14" type="ORF">HELRODRAFT_94059</name>
</gene>
<keyword evidence="5 12" id="KW-1133">Transmembrane helix</keyword>
<dbReference type="EMBL" id="KB096324">
    <property type="protein sequence ID" value="ESO06421.1"/>
    <property type="molecule type" value="Genomic_DNA"/>
</dbReference>
<dbReference type="Proteomes" id="UP000015101">
    <property type="component" value="Unassembled WGS sequence"/>
</dbReference>
<dbReference type="Pfam" id="PF00003">
    <property type="entry name" value="7tm_3"/>
    <property type="match status" value="1"/>
</dbReference>
<evidence type="ECO:0000256" key="8">
    <source>
        <dbReference type="ARBA" id="ARBA00023170"/>
    </source>
</evidence>
<dbReference type="EnsemblMetazoa" id="HelroT94059">
    <property type="protein sequence ID" value="HelroP94059"/>
    <property type="gene ID" value="HelroG94059"/>
</dbReference>
<dbReference type="OMA" id="HENKFIT"/>
<evidence type="ECO:0000256" key="11">
    <source>
        <dbReference type="SAM" id="MobiDB-lite"/>
    </source>
</evidence>
<keyword evidence="8" id="KW-0675">Receptor</keyword>
<evidence type="ECO:0000256" key="3">
    <source>
        <dbReference type="ARBA" id="ARBA00022475"/>
    </source>
</evidence>
<evidence type="ECO:0000256" key="10">
    <source>
        <dbReference type="ARBA" id="ARBA00023224"/>
    </source>
</evidence>
<reference evidence="16" key="1">
    <citation type="submission" date="2012-12" db="EMBL/GenBank/DDBJ databases">
        <authorList>
            <person name="Hellsten U."/>
            <person name="Grimwood J."/>
            <person name="Chapman J.A."/>
            <person name="Shapiro H."/>
            <person name="Aerts A."/>
            <person name="Otillar R.P."/>
            <person name="Terry A.Y."/>
            <person name="Boore J.L."/>
            <person name="Simakov O."/>
            <person name="Marletaz F."/>
            <person name="Cho S.-J."/>
            <person name="Edsinger-Gonzales E."/>
            <person name="Havlak P."/>
            <person name="Kuo D.-H."/>
            <person name="Larsson T."/>
            <person name="Lv J."/>
            <person name="Arendt D."/>
            <person name="Savage R."/>
            <person name="Osoegawa K."/>
            <person name="de Jong P."/>
            <person name="Lindberg D.R."/>
            <person name="Seaver E.C."/>
            <person name="Weisblat D.A."/>
            <person name="Putnam N.H."/>
            <person name="Grigoriev I.V."/>
            <person name="Rokhsar D.S."/>
        </authorList>
    </citation>
    <scope>NUCLEOTIDE SEQUENCE</scope>
</reference>
<evidence type="ECO:0000256" key="4">
    <source>
        <dbReference type="ARBA" id="ARBA00022692"/>
    </source>
</evidence>
<evidence type="ECO:0000256" key="5">
    <source>
        <dbReference type="ARBA" id="ARBA00022989"/>
    </source>
</evidence>
<feature type="transmembrane region" description="Helical" evidence="12">
    <location>
        <begin position="109"/>
        <end position="128"/>
    </location>
</feature>
<feature type="region of interest" description="Disordered" evidence="11">
    <location>
        <begin position="344"/>
        <end position="363"/>
    </location>
</feature>
<dbReference type="RefSeq" id="XP_009015789.1">
    <property type="nucleotide sequence ID" value="XM_009017541.1"/>
</dbReference>
<dbReference type="PANTHER" id="PTHR32546">
    <property type="entry name" value="G-PROTEIN COUPLED RECEPTOR 158-RELATED"/>
    <property type="match status" value="1"/>
</dbReference>
<dbReference type="PANTHER" id="PTHR32546:SF26">
    <property type="entry name" value="SMOG, ISOFORM D"/>
    <property type="match status" value="1"/>
</dbReference>
<evidence type="ECO:0000313" key="15">
    <source>
        <dbReference type="EnsemblMetazoa" id="HelroP94059"/>
    </source>
</evidence>
<comment type="subcellular location">
    <subcellularLocation>
        <location evidence="1">Cell membrane</location>
        <topology evidence="1">Multi-pass membrane protein</topology>
    </subcellularLocation>
</comment>
<keyword evidence="6" id="KW-0297">G-protein coupled receptor</keyword>
<dbReference type="OrthoDB" id="5823771at2759"/>
<evidence type="ECO:0000256" key="7">
    <source>
        <dbReference type="ARBA" id="ARBA00023136"/>
    </source>
</evidence>
<feature type="transmembrane region" description="Helical" evidence="12">
    <location>
        <begin position="36"/>
        <end position="56"/>
    </location>
</feature>
<keyword evidence="9" id="KW-0325">Glycoprotein</keyword>
<dbReference type="GO" id="GO:0005886">
    <property type="term" value="C:plasma membrane"/>
    <property type="evidence" value="ECO:0007669"/>
    <property type="project" value="UniProtKB-SubCell"/>
</dbReference>
<keyword evidence="16" id="KW-1185">Reference proteome</keyword>
<feature type="region of interest" description="Disordered" evidence="11">
    <location>
        <begin position="374"/>
        <end position="430"/>
    </location>
</feature>
<feature type="region of interest" description="Disordered" evidence="11">
    <location>
        <begin position="283"/>
        <end position="318"/>
    </location>
</feature>
<dbReference type="PROSITE" id="PS50259">
    <property type="entry name" value="G_PROTEIN_RECEP_F3_4"/>
    <property type="match status" value="1"/>
</dbReference>
<dbReference type="HOGENOM" id="CLU_570222_0_0_1"/>
<dbReference type="GeneID" id="20217534"/>
<reference evidence="15" key="3">
    <citation type="submission" date="2015-06" db="UniProtKB">
        <authorList>
            <consortium name="EnsemblMetazoa"/>
        </authorList>
    </citation>
    <scope>IDENTIFICATION</scope>
</reference>
<protein>
    <recommendedName>
        <fullName evidence="13">G-protein coupled receptors family 3 profile domain-containing protein</fullName>
    </recommendedName>
</protein>
<dbReference type="InterPro" id="IPR043458">
    <property type="entry name" value="GPR158/179"/>
</dbReference>
<evidence type="ECO:0000313" key="16">
    <source>
        <dbReference type="Proteomes" id="UP000015101"/>
    </source>
</evidence>
<dbReference type="InParanoid" id="T1G8Y7"/>
<sequence>MKGLPFAIQCLSILAGLAILVVVAKLKKNKVMKVSIWILLEFSVVGALLIHVSVILDYFEATPIICLMIPWCREIGFVLLYGSLILKIQRTLTEFQSRKAHRVQWPDKDLIRCLIIMATILALHMAAWTASVCDNLSFAQLAEDIRIDIKKPFSSFSMLCRKCYFSIKDRILEGGELVFLGYSLYMCYKVRKAPNEYHENKFITFCILNELLTSALYYSIRYFAGSTWLPDQIFLASFIKCHLTVTLAIILVVCSKLWYSCWPPSAEYRTRSCSSAPSVDSRSVQFLNPSSPPPSSPPVQFEPTKSDSNNLDETDISQMTSEDIRYELRKLYTQLQIYKTKTMRLDNPHISRRRGGKKQPNRKFSFQNLHAKYRQQSSVTSTNAAATTPSGSVGGGTSMAGDHCENSTVTGGGEIDLSVRSPEDSSNSMEGVSVYMDENSYASPEINTSSGKDCYAAKKQQNAFKSILTAARNKTKHTN</sequence>
<keyword evidence="4 12" id="KW-0812">Transmembrane</keyword>
<proteinExistence type="inferred from homology"/>
<keyword evidence="7 12" id="KW-0472">Membrane</keyword>